<dbReference type="PIRSF" id="PIRSF003230">
    <property type="entry name" value="YbgC"/>
    <property type="match status" value="1"/>
</dbReference>
<gene>
    <name evidence="3" type="ORF">H9892_03740</name>
</gene>
<dbReference type="InterPro" id="IPR050563">
    <property type="entry name" value="4-hydroxybenzoyl-CoA_TE"/>
</dbReference>
<dbReference type="SUPFAM" id="SSF54637">
    <property type="entry name" value="Thioesterase/thiol ester dehydrase-isomerase"/>
    <property type="match status" value="1"/>
</dbReference>
<accession>A0A9D1Q0Q1</accession>
<dbReference type="NCBIfam" id="TIGR00051">
    <property type="entry name" value="YbgC/FadM family acyl-CoA thioesterase"/>
    <property type="match status" value="1"/>
</dbReference>
<dbReference type="Proteomes" id="UP000823990">
    <property type="component" value="Unassembled WGS sequence"/>
</dbReference>
<evidence type="ECO:0000256" key="1">
    <source>
        <dbReference type="ARBA" id="ARBA00005953"/>
    </source>
</evidence>
<dbReference type="Pfam" id="PF13279">
    <property type="entry name" value="4HBT_2"/>
    <property type="match status" value="1"/>
</dbReference>
<dbReference type="CDD" id="cd00586">
    <property type="entry name" value="4HBT"/>
    <property type="match status" value="1"/>
</dbReference>
<protein>
    <submittedName>
        <fullName evidence="3">Acyl-CoA thioesterase</fullName>
    </submittedName>
</protein>
<comment type="similarity">
    <text evidence="1">Belongs to the 4-hydroxybenzoyl-CoA thioesterase family.</text>
</comment>
<dbReference type="PANTHER" id="PTHR31793">
    <property type="entry name" value="4-HYDROXYBENZOYL-COA THIOESTERASE FAMILY MEMBER"/>
    <property type="match status" value="1"/>
</dbReference>
<dbReference type="EMBL" id="DXHS01000065">
    <property type="protein sequence ID" value="HIW02430.1"/>
    <property type="molecule type" value="Genomic_DNA"/>
</dbReference>
<evidence type="ECO:0000256" key="2">
    <source>
        <dbReference type="ARBA" id="ARBA00022801"/>
    </source>
</evidence>
<dbReference type="PANTHER" id="PTHR31793:SF27">
    <property type="entry name" value="NOVEL THIOESTERASE SUPERFAMILY DOMAIN AND SAPOSIN A-TYPE DOMAIN CONTAINING PROTEIN (0610012H03RIK)"/>
    <property type="match status" value="1"/>
</dbReference>
<organism evidence="3 4">
    <name type="scientific">Candidatus Protoclostridium stercorigallinarum</name>
    <dbReference type="NCBI Taxonomy" id="2838741"/>
    <lineage>
        <taxon>Bacteria</taxon>
        <taxon>Bacillati</taxon>
        <taxon>Bacillota</taxon>
        <taxon>Clostridia</taxon>
        <taxon>Candidatus Protoclostridium</taxon>
    </lineage>
</organism>
<comment type="caution">
    <text evidence="3">The sequence shown here is derived from an EMBL/GenBank/DDBJ whole genome shotgun (WGS) entry which is preliminary data.</text>
</comment>
<evidence type="ECO:0000313" key="3">
    <source>
        <dbReference type="EMBL" id="HIW02430.1"/>
    </source>
</evidence>
<dbReference type="InterPro" id="IPR029069">
    <property type="entry name" value="HotDog_dom_sf"/>
</dbReference>
<evidence type="ECO:0000313" key="4">
    <source>
        <dbReference type="Proteomes" id="UP000823990"/>
    </source>
</evidence>
<reference evidence="3" key="1">
    <citation type="journal article" date="2021" name="PeerJ">
        <title>Extensive microbial diversity within the chicken gut microbiome revealed by metagenomics and culture.</title>
        <authorList>
            <person name="Gilroy R."/>
            <person name="Ravi A."/>
            <person name="Getino M."/>
            <person name="Pursley I."/>
            <person name="Horton D.L."/>
            <person name="Alikhan N.F."/>
            <person name="Baker D."/>
            <person name="Gharbi K."/>
            <person name="Hall N."/>
            <person name="Watson M."/>
            <person name="Adriaenssens E.M."/>
            <person name="Foster-Nyarko E."/>
            <person name="Jarju S."/>
            <person name="Secka A."/>
            <person name="Antonio M."/>
            <person name="Oren A."/>
            <person name="Chaudhuri R.R."/>
            <person name="La Ragione R."/>
            <person name="Hildebrand F."/>
            <person name="Pallen M.J."/>
        </authorList>
    </citation>
    <scope>NUCLEOTIDE SEQUENCE</scope>
    <source>
        <strain evidence="3">12435</strain>
    </source>
</reference>
<keyword evidence="2" id="KW-0378">Hydrolase</keyword>
<proteinExistence type="inferred from homology"/>
<name>A0A9D1Q0Q1_9FIRM</name>
<dbReference type="AlphaFoldDB" id="A0A9D1Q0Q1"/>
<dbReference type="GO" id="GO:0047617">
    <property type="term" value="F:fatty acyl-CoA hydrolase activity"/>
    <property type="evidence" value="ECO:0007669"/>
    <property type="project" value="TreeGrafter"/>
</dbReference>
<dbReference type="Gene3D" id="3.10.129.10">
    <property type="entry name" value="Hotdog Thioesterase"/>
    <property type="match status" value="1"/>
</dbReference>
<dbReference type="InterPro" id="IPR006684">
    <property type="entry name" value="YbgC/YbaW"/>
</dbReference>
<reference evidence="3" key="2">
    <citation type="submission" date="2021-04" db="EMBL/GenBank/DDBJ databases">
        <authorList>
            <person name="Gilroy R."/>
        </authorList>
    </citation>
    <scope>NUCLEOTIDE SEQUENCE</scope>
    <source>
        <strain evidence="3">12435</strain>
    </source>
</reference>
<sequence>MTVGPFLHKVLYRECDMMGVVNNANYVHFMEDARVDALSRIGCEYKGMEERGFAGPVIRLAVEYKSPARFGDEMELLVTFERYTGVRLCLSYVMRDRASGRVFATATSEHCFISMSDGAPVLVSKQFPDWDKALREASCGERM</sequence>